<feature type="region of interest" description="Disordered" evidence="1">
    <location>
        <begin position="1"/>
        <end position="86"/>
    </location>
</feature>
<evidence type="ECO:0000256" key="1">
    <source>
        <dbReference type="SAM" id="MobiDB-lite"/>
    </source>
</evidence>
<proteinExistence type="predicted"/>
<evidence type="ECO:0000313" key="2">
    <source>
        <dbReference type="EMBL" id="KAE8993982.1"/>
    </source>
</evidence>
<evidence type="ECO:0000313" key="3">
    <source>
        <dbReference type="Proteomes" id="UP000435112"/>
    </source>
</evidence>
<organism evidence="2 3">
    <name type="scientific">Phytophthora rubi</name>
    <dbReference type="NCBI Taxonomy" id="129364"/>
    <lineage>
        <taxon>Eukaryota</taxon>
        <taxon>Sar</taxon>
        <taxon>Stramenopiles</taxon>
        <taxon>Oomycota</taxon>
        <taxon>Peronosporomycetes</taxon>
        <taxon>Peronosporales</taxon>
        <taxon>Peronosporaceae</taxon>
        <taxon>Phytophthora</taxon>
    </lineage>
</organism>
<comment type="caution">
    <text evidence="2">The sequence shown here is derived from an EMBL/GenBank/DDBJ whole genome shotgun (WGS) entry which is preliminary data.</text>
</comment>
<reference evidence="2 3" key="1">
    <citation type="submission" date="2018-09" db="EMBL/GenBank/DDBJ databases">
        <title>Genomic investigation of the strawberry pathogen Phytophthora fragariae indicates pathogenicity is determined by transcriptional variation in three key races.</title>
        <authorList>
            <person name="Adams T.M."/>
            <person name="Armitage A.D."/>
            <person name="Sobczyk M.K."/>
            <person name="Bates H.J."/>
            <person name="Dunwell J.M."/>
            <person name="Nellist C.F."/>
            <person name="Harrison R.J."/>
        </authorList>
    </citation>
    <scope>NUCLEOTIDE SEQUENCE [LARGE SCALE GENOMIC DNA]</scope>
    <source>
        <strain evidence="2 3">SCRP324</strain>
    </source>
</reference>
<feature type="compositionally biased region" description="Basic and acidic residues" evidence="1">
    <location>
        <begin position="47"/>
        <end position="57"/>
    </location>
</feature>
<dbReference type="EMBL" id="QXFU01001878">
    <property type="protein sequence ID" value="KAE8993982.1"/>
    <property type="molecule type" value="Genomic_DNA"/>
</dbReference>
<name>A0A6A3JIM1_9STRA</name>
<dbReference type="AlphaFoldDB" id="A0A6A3JIM1"/>
<sequence>MAHAPRLAKTPKAARRTLKKVDYSPTTTAKPRKRPKKRASIDEVESENQKARQARREAMRKRNANAQQLPRNKRRKKSKRDVDTADVENLETDKKAFYDTIDEPLFRVCGSCGELANSTIAVLKLYDPSSDFFSPLRNDDGQVEIIPEGLVASSSVQEAQSIWRWDRCYRSIQARKTPKFSRCSGFRI</sequence>
<dbReference type="OrthoDB" id="10590289at2759"/>
<dbReference type="Proteomes" id="UP000435112">
    <property type="component" value="Unassembled WGS sequence"/>
</dbReference>
<gene>
    <name evidence="2" type="ORF">PR002_g20073</name>
</gene>
<accession>A0A6A3JIM1</accession>
<protein>
    <submittedName>
        <fullName evidence="2">Uncharacterized protein</fullName>
    </submittedName>
</protein>